<sequence>MNYASATGNAAPMLGASDPGCENCKGYADFVRKSNGANGLMKGDYAERVGEVAELVQGESGRVGGSATIQVGLYVSRRTPTDTPFTSKATTYTREFALSARSANWVMYEMKLVER</sequence>
<gene>
    <name evidence="1" type="ORF">HDA39_007084</name>
</gene>
<accession>A0A7W9JE78</accession>
<evidence type="ECO:0000313" key="1">
    <source>
        <dbReference type="EMBL" id="MBB5840350.1"/>
    </source>
</evidence>
<name>A0A7W9JE78_9ACTN</name>
<reference evidence="1 2" key="1">
    <citation type="submission" date="2020-08" db="EMBL/GenBank/DDBJ databases">
        <title>Sequencing the genomes of 1000 actinobacteria strains.</title>
        <authorList>
            <person name="Klenk H.-P."/>
        </authorList>
    </citation>
    <scope>NUCLEOTIDE SEQUENCE [LARGE SCALE GENOMIC DNA]</scope>
    <source>
        <strain evidence="1 2">DSM 28967</strain>
    </source>
</reference>
<protein>
    <submittedName>
        <fullName evidence="1">Uncharacterized protein</fullName>
    </submittedName>
</protein>
<organism evidence="1 2">
    <name type="scientific">Kribbella italica</name>
    <dbReference type="NCBI Taxonomy" id="1540520"/>
    <lineage>
        <taxon>Bacteria</taxon>
        <taxon>Bacillati</taxon>
        <taxon>Actinomycetota</taxon>
        <taxon>Actinomycetes</taxon>
        <taxon>Propionibacteriales</taxon>
        <taxon>Kribbellaceae</taxon>
        <taxon>Kribbella</taxon>
    </lineage>
</organism>
<comment type="caution">
    <text evidence="1">The sequence shown here is derived from an EMBL/GenBank/DDBJ whole genome shotgun (WGS) entry which is preliminary data.</text>
</comment>
<dbReference type="AlphaFoldDB" id="A0A7W9JE78"/>
<dbReference type="Proteomes" id="UP000549971">
    <property type="component" value="Unassembled WGS sequence"/>
</dbReference>
<proteinExistence type="predicted"/>
<keyword evidence="2" id="KW-1185">Reference proteome</keyword>
<evidence type="ECO:0000313" key="2">
    <source>
        <dbReference type="Proteomes" id="UP000549971"/>
    </source>
</evidence>
<dbReference type="EMBL" id="JACHMY010000001">
    <property type="protein sequence ID" value="MBB5840350.1"/>
    <property type="molecule type" value="Genomic_DNA"/>
</dbReference>